<dbReference type="AlphaFoldDB" id="A0A0E0LGC6"/>
<evidence type="ECO:0000313" key="2">
    <source>
        <dbReference type="Proteomes" id="UP000026962"/>
    </source>
</evidence>
<protein>
    <submittedName>
        <fullName evidence="1">Uncharacterized protein</fullName>
    </submittedName>
</protein>
<dbReference type="Gramene" id="OPUNC07G00980.1">
    <property type="protein sequence ID" value="OPUNC07G00980.1"/>
    <property type="gene ID" value="OPUNC07G00980"/>
</dbReference>
<name>A0A0E0LGC6_ORYPU</name>
<evidence type="ECO:0000313" key="1">
    <source>
        <dbReference type="EnsemblPlants" id="OPUNC07G00980.1"/>
    </source>
</evidence>
<reference evidence="1" key="2">
    <citation type="submission" date="2018-05" db="EMBL/GenBank/DDBJ databases">
        <title>OpunRS2 (Oryza punctata Reference Sequence Version 2).</title>
        <authorList>
            <person name="Zhang J."/>
            <person name="Kudrna D."/>
            <person name="Lee S."/>
            <person name="Talag J."/>
            <person name="Welchert J."/>
            <person name="Wing R.A."/>
        </authorList>
    </citation>
    <scope>NUCLEOTIDE SEQUENCE [LARGE SCALE GENOMIC DNA]</scope>
</reference>
<dbReference type="HOGENOM" id="CLU_1878799_0_0_1"/>
<proteinExistence type="predicted"/>
<organism evidence="1">
    <name type="scientific">Oryza punctata</name>
    <name type="common">Red rice</name>
    <dbReference type="NCBI Taxonomy" id="4537"/>
    <lineage>
        <taxon>Eukaryota</taxon>
        <taxon>Viridiplantae</taxon>
        <taxon>Streptophyta</taxon>
        <taxon>Embryophyta</taxon>
        <taxon>Tracheophyta</taxon>
        <taxon>Spermatophyta</taxon>
        <taxon>Magnoliopsida</taxon>
        <taxon>Liliopsida</taxon>
        <taxon>Poales</taxon>
        <taxon>Poaceae</taxon>
        <taxon>BOP clade</taxon>
        <taxon>Oryzoideae</taxon>
        <taxon>Oryzeae</taxon>
        <taxon>Oryzinae</taxon>
        <taxon>Oryza</taxon>
    </lineage>
</organism>
<keyword evidence="2" id="KW-1185">Reference proteome</keyword>
<sequence>MCWKYSRLKSNRKVARILCHENERVPTCVFVAAAGRRRRSFGCGGGGVESIASLLIGWGEVVELGWQESPTCVGAAAAAVDRQLAAPPVADGEALGAAASASSRSRRDTGRSIGLELGRIDQWADSPGSPFEMLKV</sequence>
<reference evidence="1" key="1">
    <citation type="submission" date="2015-04" db="UniProtKB">
        <authorList>
            <consortium name="EnsemblPlants"/>
        </authorList>
    </citation>
    <scope>IDENTIFICATION</scope>
</reference>
<dbReference type="Proteomes" id="UP000026962">
    <property type="component" value="Chromosome 7"/>
</dbReference>
<accession>A0A0E0LGC6</accession>
<dbReference type="EnsemblPlants" id="OPUNC07G00980.1">
    <property type="protein sequence ID" value="OPUNC07G00980.1"/>
    <property type="gene ID" value="OPUNC07G00980"/>
</dbReference>